<dbReference type="OrthoDB" id="1522169at2"/>
<dbReference type="EMBL" id="FRAU01000001">
    <property type="protein sequence ID" value="SHK05297.1"/>
    <property type="molecule type" value="Genomic_DNA"/>
</dbReference>
<reference evidence="3" key="1">
    <citation type="submission" date="2016-11" db="EMBL/GenBank/DDBJ databases">
        <authorList>
            <person name="Varghese N."/>
            <person name="Submissions S."/>
        </authorList>
    </citation>
    <scope>NUCLEOTIDE SEQUENCE [LARGE SCALE GENOMIC DNA]</scope>
    <source>
        <strain evidence="3">DSM 22212</strain>
    </source>
</reference>
<feature type="transmembrane region" description="Helical" evidence="1">
    <location>
        <begin position="92"/>
        <end position="116"/>
    </location>
</feature>
<proteinExistence type="predicted"/>
<evidence type="ECO:0000313" key="2">
    <source>
        <dbReference type="EMBL" id="SHK05297.1"/>
    </source>
</evidence>
<keyword evidence="3" id="KW-1185">Reference proteome</keyword>
<feature type="transmembrane region" description="Helical" evidence="1">
    <location>
        <begin position="208"/>
        <end position="230"/>
    </location>
</feature>
<evidence type="ECO:0000313" key="3">
    <source>
        <dbReference type="Proteomes" id="UP000185812"/>
    </source>
</evidence>
<keyword evidence="1" id="KW-0472">Membrane</keyword>
<dbReference type="STRING" id="633813.SAMN04488087_0114"/>
<gene>
    <name evidence="2" type="ORF">SAMN04488087_0114</name>
</gene>
<keyword evidence="1" id="KW-0812">Transmembrane</keyword>
<feature type="transmembrane region" description="Helical" evidence="1">
    <location>
        <begin position="37"/>
        <end position="56"/>
    </location>
</feature>
<feature type="transmembrane region" description="Helical" evidence="1">
    <location>
        <begin position="128"/>
        <end position="146"/>
    </location>
</feature>
<keyword evidence="1" id="KW-1133">Transmembrane helix</keyword>
<dbReference type="Proteomes" id="UP000185812">
    <property type="component" value="Unassembled WGS sequence"/>
</dbReference>
<accession>A0A1M6PBJ8</accession>
<feature type="transmembrane region" description="Helical" evidence="1">
    <location>
        <begin position="12"/>
        <end position="31"/>
    </location>
</feature>
<feature type="transmembrane region" description="Helical" evidence="1">
    <location>
        <begin position="68"/>
        <end position="86"/>
    </location>
</feature>
<organism evidence="2 3">
    <name type="scientific">Rhodothermus profundi</name>
    <dbReference type="NCBI Taxonomy" id="633813"/>
    <lineage>
        <taxon>Bacteria</taxon>
        <taxon>Pseudomonadati</taxon>
        <taxon>Rhodothermota</taxon>
        <taxon>Rhodothermia</taxon>
        <taxon>Rhodothermales</taxon>
        <taxon>Rhodothermaceae</taxon>
        <taxon>Rhodothermus</taxon>
    </lineage>
</organism>
<evidence type="ECO:0000256" key="1">
    <source>
        <dbReference type="SAM" id="Phobius"/>
    </source>
</evidence>
<feature type="transmembrane region" description="Helical" evidence="1">
    <location>
        <begin position="177"/>
        <end position="196"/>
    </location>
</feature>
<name>A0A1M6PBJ8_9BACT</name>
<sequence length="721" mass="80843">MPRGQRAGIGRCGFIYGGMSLALWPVPLLGMVHAASAALIALGAFFVAGGWAWRFFQQGGRLRDALRMQLLLLLIPWALLTLTVLWRPNCDYLRGMLFFLLFPPGSVVLAVTLANALESAGVQHGRRWFALIGLGTCVLPVAYDLLLHPQLYTYNHVFGGILGPLYDEDLALRPGLLSFRALTLLWAFWFGLVACFHRTPRLLQAGWWPALWSITALLGTFYLLAVPLGMNTSTTGLAQVLSGRITRGSVTLHYDPRRMTQEEAMLRAYRAAYDYERLARRLGIARPDPVRIFVFGDPVQRAQLTGARYTSVALVWLASPQIHLLQGRFEQSIAHELAHVLVRKWGLPLLGFSPRIGLVEGLAVALEPPDGQPTPHEQAAVAGLLARNRTDSLTAQVAQLLNPWGFWTSRSAVAYTLTGSFVRYLLDRFGAAPLRRVYGGTSFQSAYGQPVDSLVREWVRFLRRIPYVDRATLAVVRERFHVPSLFERRCPHYVPPHERAYEAAQRMLEQGDTLQAEALLDEALRRNSAFIPALVRWTQLRLLRGDAASVRERLAGADTLQDRRLQLHLADALALMGKVEAARVLYRRLYLQWPSYDLNGRGGIVLRYAAVGRPGALLHVLRWLENPRERCKSPFEDVSWDQTLPPGWARTLRQAMQWWTLGCGEASASEILAGGRALVESLRQVGAFSAAACVQETTLWLTWLRNVFPEYRSVCCAYCSW</sequence>
<dbReference type="AlphaFoldDB" id="A0A1M6PBJ8"/>
<protein>
    <submittedName>
        <fullName evidence="2">Uncharacterized protein</fullName>
    </submittedName>
</protein>